<evidence type="ECO:0000313" key="17">
    <source>
        <dbReference type="EMBL" id="KAK7481368.1"/>
    </source>
</evidence>
<feature type="compositionally biased region" description="Basic and acidic residues" evidence="14">
    <location>
        <begin position="102"/>
        <end position="116"/>
    </location>
</feature>
<keyword evidence="4" id="KW-1003">Cell membrane</keyword>
<reference evidence="17 18" key="1">
    <citation type="journal article" date="2023" name="Sci. Data">
        <title>Genome assembly of the Korean intertidal mud-creeper Batillaria attramentaria.</title>
        <authorList>
            <person name="Patra A.K."/>
            <person name="Ho P.T."/>
            <person name="Jun S."/>
            <person name="Lee S.J."/>
            <person name="Kim Y."/>
            <person name="Won Y.J."/>
        </authorList>
    </citation>
    <scope>NUCLEOTIDE SEQUENCE [LARGE SCALE GENOMIC DNA]</scope>
    <source>
        <strain evidence="17">Wonlab-2016</strain>
    </source>
</reference>
<feature type="transmembrane region" description="Helical" evidence="15">
    <location>
        <begin position="253"/>
        <end position="274"/>
    </location>
</feature>
<keyword evidence="9" id="KW-0406">Ion transport</keyword>
<evidence type="ECO:0000256" key="9">
    <source>
        <dbReference type="ARBA" id="ARBA00023065"/>
    </source>
</evidence>
<dbReference type="PANTHER" id="PTHR46480:SF1">
    <property type="entry name" value="VOLTAGE-GATED HYDROGEN CHANNEL 1"/>
    <property type="match status" value="1"/>
</dbReference>
<feature type="region of interest" description="Disordered" evidence="14">
    <location>
        <begin position="1"/>
        <end position="21"/>
    </location>
</feature>
<feature type="transmembrane region" description="Helical" evidence="15">
    <location>
        <begin position="348"/>
        <end position="370"/>
    </location>
</feature>
<dbReference type="GO" id="GO:0005886">
    <property type="term" value="C:plasma membrane"/>
    <property type="evidence" value="ECO:0007669"/>
    <property type="project" value="UniProtKB-SubCell"/>
</dbReference>
<evidence type="ECO:0000256" key="11">
    <source>
        <dbReference type="ARBA" id="ARBA00023303"/>
    </source>
</evidence>
<feature type="region of interest" description="Disordered" evidence="14">
    <location>
        <begin position="482"/>
        <end position="520"/>
    </location>
</feature>
<dbReference type="Gene3D" id="1.20.120.350">
    <property type="entry name" value="Voltage-gated potassium channels. Chain C"/>
    <property type="match status" value="1"/>
</dbReference>
<dbReference type="InterPro" id="IPR027359">
    <property type="entry name" value="Volt_channel_dom_sf"/>
</dbReference>
<name>A0ABD0K2T7_9CAEN</name>
<keyword evidence="6" id="KW-0851">Voltage-gated channel</keyword>
<evidence type="ECO:0000256" key="14">
    <source>
        <dbReference type="SAM" id="MobiDB-lite"/>
    </source>
</evidence>
<evidence type="ECO:0000313" key="18">
    <source>
        <dbReference type="Proteomes" id="UP001519460"/>
    </source>
</evidence>
<keyword evidence="7 15" id="KW-1133">Transmembrane helix</keyword>
<dbReference type="GO" id="GO:0034220">
    <property type="term" value="P:monoatomic ion transmembrane transport"/>
    <property type="evidence" value="ECO:0007669"/>
    <property type="project" value="UniProtKB-KW"/>
</dbReference>
<feature type="region of interest" description="Disordered" evidence="14">
    <location>
        <begin position="102"/>
        <end position="135"/>
    </location>
</feature>
<dbReference type="InterPro" id="IPR005821">
    <property type="entry name" value="Ion_trans_dom"/>
</dbReference>
<keyword evidence="18" id="KW-1185">Reference proteome</keyword>
<keyword evidence="10 15" id="KW-0472">Membrane</keyword>
<proteinExistence type="predicted"/>
<evidence type="ECO:0000256" key="7">
    <source>
        <dbReference type="ARBA" id="ARBA00022989"/>
    </source>
</evidence>
<feature type="non-terminal residue" evidence="17">
    <location>
        <position position="520"/>
    </location>
</feature>
<feature type="region of interest" description="Disordered" evidence="14">
    <location>
        <begin position="172"/>
        <end position="201"/>
    </location>
</feature>
<feature type="region of interest" description="Disordered" evidence="14">
    <location>
        <begin position="311"/>
        <end position="341"/>
    </location>
</feature>
<dbReference type="SUPFAM" id="SSF81324">
    <property type="entry name" value="Voltage-gated potassium channels"/>
    <property type="match status" value="1"/>
</dbReference>
<keyword evidence="8 13" id="KW-0175">Coiled coil</keyword>
<evidence type="ECO:0000256" key="1">
    <source>
        <dbReference type="ARBA" id="ARBA00004651"/>
    </source>
</evidence>
<evidence type="ECO:0000256" key="5">
    <source>
        <dbReference type="ARBA" id="ARBA00022692"/>
    </source>
</evidence>
<dbReference type="PANTHER" id="PTHR46480">
    <property type="entry name" value="F20B24.22"/>
    <property type="match status" value="1"/>
</dbReference>
<dbReference type="AlphaFoldDB" id="A0ABD0K2T7"/>
<evidence type="ECO:0000259" key="16">
    <source>
        <dbReference type="Pfam" id="PF00520"/>
    </source>
</evidence>
<evidence type="ECO:0000256" key="10">
    <source>
        <dbReference type="ARBA" id="ARBA00023136"/>
    </source>
</evidence>
<feature type="domain" description="Ion transport" evidence="16">
    <location>
        <begin position="340"/>
        <end position="427"/>
    </location>
</feature>
<dbReference type="InterPro" id="IPR031846">
    <property type="entry name" value="Hvcn1"/>
</dbReference>
<evidence type="ECO:0000256" key="15">
    <source>
        <dbReference type="SAM" id="Phobius"/>
    </source>
</evidence>
<gene>
    <name evidence="17" type="ORF">BaRGS_00027448</name>
</gene>
<keyword evidence="3" id="KW-0813">Transport</keyword>
<evidence type="ECO:0000256" key="13">
    <source>
        <dbReference type="SAM" id="Coils"/>
    </source>
</evidence>
<accession>A0ABD0K2T7</accession>
<organism evidence="17 18">
    <name type="scientific">Batillaria attramentaria</name>
    <dbReference type="NCBI Taxonomy" id="370345"/>
    <lineage>
        <taxon>Eukaryota</taxon>
        <taxon>Metazoa</taxon>
        <taxon>Spiralia</taxon>
        <taxon>Lophotrochozoa</taxon>
        <taxon>Mollusca</taxon>
        <taxon>Gastropoda</taxon>
        <taxon>Caenogastropoda</taxon>
        <taxon>Sorbeoconcha</taxon>
        <taxon>Cerithioidea</taxon>
        <taxon>Batillariidae</taxon>
        <taxon>Batillaria</taxon>
    </lineage>
</organism>
<feature type="compositionally biased region" description="Basic and acidic residues" evidence="14">
    <location>
        <begin position="324"/>
        <end position="341"/>
    </location>
</feature>
<feature type="transmembrane region" description="Helical" evidence="15">
    <location>
        <begin position="382"/>
        <end position="404"/>
    </location>
</feature>
<keyword evidence="5 15" id="KW-0812">Transmembrane</keyword>
<evidence type="ECO:0000256" key="4">
    <source>
        <dbReference type="ARBA" id="ARBA00022475"/>
    </source>
</evidence>
<dbReference type="EMBL" id="JACVVK020000264">
    <property type="protein sequence ID" value="KAK7481368.1"/>
    <property type="molecule type" value="Genomic_DNA"/>
</dbReference>
<dbReference type="Pfam" id="PF00520">
    <property type="entry name" value="Ion_trans"/>
    <property type="match status" value="1"/>
</dbReference>
<feature type="coiled-coil region" evidence="13">
    <location>
        <begin position="434"/>
        <end position="482"/>
    </location>
</feature>
<comment type="caution">
    <text evidence="17">The sequence shown here is derived from an EMBL/GenBank/DDBJ whole genome shotgun (WGS) entry which is preliminary data.</text>
</comment>
<sequence>MSGHPDQKRVTVTGSSGHTETETRMIISHGRSLLSAKLNADAFSSLRTMFLSLVALTHQSDYKTLSFSIRLRPLYKARLEPSNTDPIDPSLKICIPLLRGSEERPMHQEHDIKEDGVPSQSRKRHPTKAQTETQVTLTLTDTSRGSKNCRTVVCGSCFGGVGRGNRCAMSRSRFSRSDAPQPPLLDVRPASAEDSGKDESRRQLNRLAAKDMEEAESSEKISLHPLDDFEEEEPKKELTWREKVAAFLQTNKVQWAIIGLVVLDCLIVILELLIDLDVIHIPEDAHHHHHHNTSANASDFEVAYNNHTMCEHGSSHHSRPTAGNHDKKEEGGEHEEEHGPNRELTEHVLHMASLIILTIFFVEVVFKVIAEGTHLLKHKAEVFDAIVVVVSFTMDITFSFVNVTQAAKDYAGLLVVLRLWRFTRIINGVILSVKMDADKKVNKERALRNKAEQQVQQLTDKVDQLTADNTKLRAKIKKLTGKEATTPSDVSAPIVAGGANQLETPNGDTPVDVISATSDK</sequence>
<protein>
    <recommendedName>
        <fullName evidence="2">Voltage-gated hydrogen channel 1</fullName>
    </recommendedName>
    <alternativeName>
        <fullName evidence="12">Hydrogen voltage-gated channel 1</fullName>
    </alternativeName>
</protein>
<comment type="subcellular location">
    <subcellularLocation>
        <location evidence="1">Cell membrane</location>
        <topology evidence="1">Multi-pass membrane protein</topology>
    </subcellularLocation>
</comment>
<evidence type="ECO:0000256" key="3">
    <source>
        <dbReference type="ARBA" id="ARBA00022448"/>
    </source>
</evidence>
<keyword evidence="11" id="KW-0407">Ion channel</keyword>
<dbReference type="GO" id="GO:0034702">
    <property type="term" value="C:monoatomic ion channel complex"/>
    <property type="evidence" value="ECO:0007669"/>
    <property type="project" value="UniProtKB-KW"/>
</dbReference>
<dbReference type="Proteomes" id="UP001519460">
    <property type="component" value="Unassembled WGS sequence"/>
</dbReference>
<evidence type="ECO:0000256" key="12">
    <source>
        <dbReference type="ARBA" id="ARBA00031989"/>
    </source>
</evidence>
<evidence type="ECO:0000256" key="8">
    <source>
        <dbReference type="ARBA" id="ARBA00023054"/>
    </source>
</evidence>
<evidence type="ECO:0000256" key="2">
    <source>
        <dbReference type="ARBA" id="ARBA00015897"/>
    </source>
</evidence>
<evidence type="ECO:0000256" key="6">
    <source>
        <dbReference type="ARBA" id="ARBA00022882"/>
    </source>
</evidence>